<dbReference type="InterPro" id="IPR036890">
    <property type="entry name" value="HATPase_C_sf"/>
</dbReference>
<gene>
    <name evidence="13" type="ORF">EPA99_17355</name>
</gene>
<dbReference type="GO" id="GO:0000156">
    <property type="term" value="F:phosphorelay response regulator activity"/>
    <property type="evidence" value="ECO:0007669"/>
    <property type="project" value="TreeGrafter"/>
</dbReference>
<dbReference type="Gene3D" id="1.10.287.130">
    <property type="match status" value="1"/>
</dbReference>
<dbReference type="InterPro" id="IPR016132">
    <property type="entry name" value="Phyto_chromo_attachment"/>
</dbReference>
<dbReference type="InterPro" id="IPR050351">
    <property type="entry name" value="BphY/WalK/GraS-like"/>
</dbReference>
<dbReference type="Proteomes" id="UP000289784">
    <property type="component" value="Unassembled WGS sequence"/>
</dbReference>
<evidence type="ECO:0000256" key="1">
    <source>
        <dbReference type="ARBA" id="ARBA00000085"/>
    </source>
</evidence>
<evidence type="ECO:0000256" key="4">
    <source>
        <dbReference type="ARBA" id="ARBA00022543"/>
    </source>
</evidence>
<keyword evidence="6" id="KW-0716">Sensory transduction</keyword>
<dbReference type="InterPro" id="IPR013515">
    <property type="entry name" value="Phytochrome_cen-reg"/>
</dbReference>
<dbReference type="Pfam" id="PF02518">
    <property type="entry name" value="HATPase_c"/>
    <property type="match status" value="1"/>
</dbReference>
<dbReference type="InterPro" id="IPR013654">
    <property type="entry name" value="PAS_2"/>
</dbReference>
<dbReference type="InterPro" id="IPR029016">
    <property type="entry name" value="GAF-like_dom_sf"/>
</dbReference>
<keyword evidence="8" id="KW-0418">Kinase</keyword>
<dbReference type="SUPFAM" id="SSF55785">
    <property type="entry name" value="PYP-like sensor domain (PAS domain)"/>
    <property type="match status" value="1"/>
</dbReference>
<evidence type="ECO:0000256" key="9">
    <source>
        <dbReference type="ARBA" id="ARBA00022991"/>
    </source>
</evidence>
<dbReference type="PANTHER" id="PTHR42878">
    <property type="entry name" value="TWO-COMPONENT HISTIDINE KINASE"/>
    <property type="match status" value="1"/>
</dbReference>
<organism evidence="13 14">
    <name type="scientific">Pseudoxanthomonas composti</name>
    <dbReference type="NCBI Taxonomy" id="2137479"/>
    <lineage>
        <taxon>Bacteria</taxon>
        <taxon>Pseudomonadati</taxon>
        <taxon>Pseudomonadota</taxon>
        <taxon>Gammaproteobacteria</taxon>
        <taxon>Lysobacterales</taxon>
        <taxon>Lysobacteraceae</taxon>
        <taxon>Pseudoxanthomonas</taxon>
    </lineage>
</organism>
<dbReference type="Gene3D" id="3.30.450.20">
    <property type="entry name" value="PAS domain"/>
    <property type="match status" value="1"/>
</dbReference>
<evidence type="ECO:0000256" key="3">
    <source>
        <dbReference type="ARBA" id="ARBA00012438"/>
    </source>
</evidence>
<dbReference type="EC" id="2.7.13.3" evidence="3"/>
<dbReference type="PROSITE" id="PS50109">
    <property type="entry name" value="HIS_KIN"/>
    <property type="match status" value="1"/>
</dbReference>
<dbReference type="SUPFAM" id="SSF55874">
    <property type="entry name" value="ATPase domain of HSP90 chaperone/DNA topoisomerase II/histidine kinase"/>
    <property type="match status" value="1"/>
</dbReference>
<dbReference type="SUPFAM" id="SSF47384">
    <property type="entry name" value="Homodimeric domain of signal transducing histidine kinase"/>
    <property type="match status" value="1"/>
</dbReference>
<dbReference type="Gene3D" id="3.30.450.270">
    <property type="match status" value="1"/>
</dbReference>
<keyword evidence="4" id="KW-0600">Photoreceptor protein</keyword>
<dbReference type="CDD" id="cd00082">
    <property type="entry name" value="HisKA"/>
    <property type="match status" value="1"/>
</dbReference>
<dbReference type="SMART" id="SM00388">
    <property type="entry name" value="HisKA"/>
    <property type="match status" value="1"/>
</dbReference>
<keyword evidence="14" id="KW-1185">Reference proteome</keyword>
<dbReference type="GO" id="GO:0007234">
    <property type="term" value="P:osmosensory signaling via phosphorelay pathway"/>
    <property type="evidence" value="ECO:0007669"/>
    <property type="project" value="TreeGrafter"/>
</dbReference>
<dbReference type="PRINTS" id="PR00344">
    <property type="entry name" value="BCTRLSENSOR"/>
</dbReference>
<dbReference type="Gene3D" id="3.30.565.10">
    <property type="entry name" value="Histidine kinase-like ATPase, C-terminal domain"/>
    <property type="match status" value="1"/>
</dbReference>
<dbReference type="InterPro" id="IPR004358">
    <property type="entry name" value="Sig_transdc_His_kin-like_C"/>
</dbReference>
<dbReference type="GO" id="GO:0030295">
    <property type="term" value="F:protein kinase activator activity"/>
    <property type="evidence" value="ECO:0007669"/>
    <property type="project" value="TreeGrafter"/>
</dbReference>
<dbReference type="InterPro" id="IPR036097">
    <property type="entry name" value="HisK_dim/P_sf"/>
</dbReference>
<dbReference type="OrthoDB" id="9808408at2"/>
<evidence type="ECO:0000313" key="13">
    <source>
        <dbReference type="EMBL" id="RXQ99892.1"/>
    </source>
</evidence>
<evidence type="ECO:0000256" key="8">
    <source>
        <dbReference type="ARBA" id="ARBA00022777"/>
    </source>
</evidence>
<evidence type="ECO:0000256" key="10">
    <source>
        <dbReference type="ARBA" id="ARBA00023170"/>
    </source>
</evidence>
<dbReference type="EMBL" id="SAWZ01000013">
    <property type="protein sequence ID" value="RXQ99892.1"/>
    <property type="molecule type" value="Genomic_DNA"/>
</dbReference>
<accession>A0A4Q1JR44</accession>
<evidence type="ECO:0000256" key="2">
    <source>
        <dbReference type="ARBA" id="ARBA00006402"/>
    </source>
</evidence>
<dbReference type="SUPFAM" id="SSF55781">
    <property type="entry name" value="GAF domain-like"/>
    <property type="match status" value="2"/>
</dbReference>
<dbReference type="InterPro" id="IPR005467">
    <property type="entry name" value="His_kinase_dom"/>
</dbReference>
<dbReference type="GO" id="GO:0000155">
    <property type="term" value="F:phosphorelay sensor kinase activity"/>
    <property type="evidence" value="ECO:0007669"/>
    <property type="project" value="InterPro"/>
</dbReference>
<proteinExistence type="inferred from homology"/>
<dbReference type="FunFam" id="3.30.565.10:FF:000006">
    <property type="entry name" value="Sensor histidine kinase WalK"/>
    <property type="match status" value="1"/>
</dbReference>
<evidence type="ECO:0000256" key="7">
    <source>
        <dbReference type="ARBA" id="ARBA00022679"/>
    </source>
</evidence>
<dbReference type="GO" id="GO:0005886">
    <property type="term" value="C:plasma membrane"/>
    <property type="evidence" value="ECO:0007669"/>
    <property type="project" value="UniProtKB-ARBA"/>
</dbReference>
<dbReference type="AlphaFoldDB" id="A0A4Q1JR44"/>
<keyword evidence="5" id="KW-0597">Phosphoprotein</keyword>
<protein>
    <recommendedName>
        <fullName evidence="3">histidine kinase</fullName>
        <ecNumber evidence="3">2.7.13.3</ecNumber>
    </recommendedName>
</protein>
<dbReference type="InterPro" id="IPR043150">
    <property type="entry name" value="Phytochrome_PHY_sf"/>
</dbReference>
<dbReference type="PANTHER" id="PTHR42878:SF15">
    <property type="entry name" value="BACTERIOPHYTOCHROME"/>
    <property type="match status" value="1"/>
</dbReference>
<evidence type="ECO:0000256" key="6">
    <source>
        <dbReference type="ARBA" id="ARBA00022606"/>
    </source>
</evidence>
<dbReference type="InterPro" id="IPR003018">
    <property type="entry name" value="GAF"/>
</dbReference>
<dbReference type="InterPro" id="IPR035965">
    <property type="entry name" value="PAS-like_dom_sf"/>
</dbReference>
<keyword evidence="7" id="KW-0808">Transferase</keyword>
<name>A0A4Q1JR44_9GAMM</name>
<evidence type="ECO:0000259" key="11">
    <source>
        <dbReference type="PROSITE" id="PS50046"/>
    </source>
</evidence>
<dbReference type="Gene3D" id="3.30.450.40">
    <property type="match status" value="1"/>
</dbReference>
<dbReference type="GO" id="GO:0009881">
    <property type="term" value="F:photoreceptor activity"/>
    <property type="evidence" value="ECO:0007669"/>
    <property type="project" value="UniProtKB-KW"/>
</dbReference>
<keyword evidence="10" id="KW-0675">Receptor</keyword>
<dbReference type="GO" id="GO:0009584">
    <property type="term" value="P:detection of visible light"/>
    <property type="evidence" value="ECO:0007669"/>
    <property type="project" value="InterPro"/>
</dbReference>
<evidence type="ECO:0000313" key="14">
    <source>
        <dbReference type="Proteomes" id="UP000289784"/>
    </source>
</evidence>
<feature type="domain" description="Histidine kinase" evidence="12">
    <location>
        <begin position="545"/>
        <end position="759"/>
    </location>
</feature>
<dbReference type="GO" id="GO:0006355">
    <property type="term" value="P:regulation of DNA-templated transcription"/>
    <property type="evidence" value="ECO:0007669"/>
    <property type="project" value="InterPro"/>
</dbReference>
<comment type="caution">
    <text evidence="13">The sequence shown here is derived from an EMBL/GenBank/DDBJ whole genome shotgun (WGS) entry which is preliminary data.</text>
</comment>
<dbReference type="PROSITE" id="PS50046">
    <property type="entry name" value="PHYTOCHROME_2"/>
    <property type="match status" value="1"/>
</dbReference>
<comment type="catalytic activity">
    <reaction evidence="1">
        <text>ATP + protein L-histidine = ADP + protein N-phospho-L-histidine.</text>
        <dbReference type="EC" id="2.7.13.3"/>
    </reaction>
</comment>
<keyword evidence="9" id="KW-0157">Chromophore</keyword>
<evidence type="ECO:0000259" key="12">
    <source>
        <dbReference type="PROSITE" id="PS50109"/>
    </source>
</evidence>
<dbReference type="InterPro" id="IPR003594">
    <property type="entry name" value="HATPase_dom"/>
</dbReference>
<reference evidence="13 14" key="1">
    <citation type="submission" date="2019-01" db="EMBL/GenBank/DDBJ databases">
        <title>Pseudoxanthomonas composti sp. nov., isolated from compost.</title>
        <authorList>
            <person name="Yang G."/>
        </authorList>
    </citation>
    <scope>NUCLEOTIDE SEQUENCE [LARGE SCALE GENOMIC DNA]</scope>
    <source>
        <strain evidence="13 14">GSS15</strain>
    </source>
</reference>
<comment type="similarity">
    <text evidence="2">In the N-terminal section; belongs to the phytochrome family.</text>
</comment>
<dbReference type="Pfam" id="PF00512">
    <property type="entry name" value="HisKA"/>
    <property type="match status" value="1"/>
</dbReference>
<dbReference type="SMART" id="SM00387">
    <property type="entry name" value="HATPase_c"/>
    <property type="match status" value="1"/>
</dbReference>
<dbReference type="SMART" id="SM00065">
    <property type="entry name" value="GAF"/>
    <property type="match status" value="1"/>
</dbReference>
<dbReference type="Pfam" id="PF01590">
    <property type="entry name" value="GAF"/>
    <property type="match status" value="1"/>
</dbReference>
<evidence type="ECO:0000256" key="5">
    <source>
        <dbReference type="ARBA" id="ARBA00022553"/>
    </source>
</evidence>
<dbReference type="InterPro" id="IPR003661">
    <property type="entry name" value="HisK_dim/P_dom"/>
</dbReference>
<dbReference type="Pfam" id="PF00360">
    <property type="entry name" value="PHY"/>
    <property type="match status" value="1"/>
</dbReference>
<sequence length="763" mass="84248">MTCGAFAPLTAHAPSGIPLNAKRHEEHAVDLSNCAQEPIHRPGAIQPYGAVLVVDAESLQVLEAAVTRQEMREEFGPLVGAHVGAIFDGFFEPRCGELQKLKEGQSLLIGSYPFGRAGAHYVLAHRTPGLVLIDMEERVPGDAGTLEELYPSIQACIAQIEQTSDTIEACAIASAYVRQLAGFDRTLIYQFDSRWNGAVVAEHRNERLPSYLGLRFPESDIPAQARELYRRNRVRLIADSDYTPVPFERAPARRQLEPTDLSQSMLRSVSPMHLQYMKNMDTGASMSISIISEGQLWGLISCHNLEPMRVPVHVRTACEFIGQILSLQIALKERAVSVEKRIARRAVQVRLLGHMAGTEDFISALGREEESLLGLTSATGAAIVHNGQCIRLGACPSTRQIEEIVQWLGSRTPQEEIFSSHALGAEWAPALAFADVASGLLAISISQLHDSFVLWFRGEVVQTVNWGGDPRKGSHGQSPSPRMSFESWKETLRHQSLEWDELDRDAALELRAAIVDIVLRKAEELAALNEQLVRSNKELEAFSYSVSHDLRAPFRHIVGYSDLLETSLGDRLTDEERRYLSTIVESATSAGTLVDDLLSFSQMGRSVITPTPIDSGELVRETIRKLAMEAAGRNIEWEIGPLDPVQADPGMLGLVWQNLIANAIKFTRDRDPARIAIRSVRVDEEIRFTVQDNGCGFDMRYVDKLFGVFQRLHHSDEFEGTGIGLANVARIVSRHGGRVWAESQIGHGASFTFALPLSNGASS</sequence>
<feature type="domain" description="Phytochrome chromophore attachment site" evidence="11">
    <location>
        <begin position="165"/>
        <end position="323"/>
    </location>
</feature>
<dbReference type="Pfam" id="PF08446">
    <property type="entry name" value="PAS_2"/>
    <property type="match status" value="1"/>
</dbReference>